<name>A0A1Y5SQJ4_9RHOB</name>
<evidence type="ECO:0000256" key="4">
    <source>
        <dbReference type="ARBA" id="ARBA00022553"/>
    </source>
</evidence>
<dbReference type="InterPro" id="IPR042240">
    <property type="entry name" value="CHASE_sf"/>
</dbReference>
<dbReference type="GO" id="GO:0030295">
    <property type="term" value="F:protein kinase activator activity"/>
    <property type="evidence" value="ECO:0007669"/>
    <property type="project" value="TreeGrafter"/>
</dbReference>
<dbReference type="STRING" id="658057.SAMN04488032_1322"/>
<organism evidence="13 14">
    <name type="scientific">Pacificibacter marinus</name>
    <dbReference type="NCBI Taxonomy" id="658057"/>
    <lineage>
        <taxon>Bacteria</taxon>
        <taxon>Pseudomonadati</taxon>
        <taxon>Pseudomonadota</taxon>
        <taxon>Alphaproteobacteria</taxon>
        <taxon>Rhodobacterales</taxon>
        <taxon>Roseobacteraceae</taxon>
        <taxon>Pacificibacter</taxon>
    </lineage>
</organism>
<feature type="domain" description="Histidine kinase" evidence="11">
    <location>
        <begin position="384"/>
        <end position="600"/>
    </location>
</feature>
<comment type="catalytic activity">
    <reaction evidence="1">
        <text>ATP + protein L-histidine = ADP + protein N-phospho-L-histidine.</text>
        <dbReference type="EC" id="2.7.13.3"/>
    </reaction>
</comment>
<evidence type="ECO:0000256" key="10">
    <source>
        <dbReference type="SAM" id="Phobius"/>
    </source>
</evidence>
<dbReference type="InterPro" id="IPR003594">
    <property type="entry name" value="HATPase_dom"/>
</dbReference>
<dbReference type="PRINTS" id="PR00344">
    <property type="entry name" value="BCTRLSENSOR"/>
</dbReference>
<evidence type="ECO:0000256" key="3">
    <source>
        <dbReference type="ARBA" id="ARBA00012438"/>
    </source>
</evidence>
<dbReference type="EC" id="2.7.13.3" evidence="3"/>
<dbReference type="InterPro" id="IPR004358">
    <property type="entry name" value="Sig_transdc_His_kin-like_C"/>
</dbReference>
<dbReference type="GO" id="GO:0000155">
    <property type="term" value="F:phosphorelay sensor kinase activity"/>
    <property type="evidence" value="ECO:0007669"/>
    <property type="project" value="InterPro"/>
</dbReference>
<evidence type="ECO:0000256" key="2">
    <source>
        <dbReference type="ARBA" id="ARBA00004370"/>
    </source>
</evidence>
<gene>
    <name evidence="13" type="primary">cph1</name>
    <name evidence="13" type="ORF">PAM7971_02077</name>
</gene>
<dbReference type="Gene3D" id="3.30.565.10">
    <property type="entry name" value="Histidine kinase-like ATPase, C-terminal domain"/>
    <property type="match status" value="1"/>
</dbReference>
<dbReference type="AlphaFoldDB" id="A0A1Y5SQJ4"/>
<protein>
    <recommendedName>
        <fullName evidence="3">histidine kinase</fullName>
        <ecNumber evidence="3">2.7.13.3</ecNumber>
    </recommendedName>
</protein>
<dbReference type="InterPro" id="IPR050351">
    <property type="entry name" value="BphY/WalK/GraS-like"/>
</dbReference>
<dbReference type="CDD" id="cd00075">
    <property type="entry name" value="HATPase"/>
    <property type="match status" value="1"/>
</dbReference>
<evidence type="ECO:0000256" key="1">
    <source>
        <dbReference type="ARBA" id="ARBA00000085"/>
    </source>
</evidence>
<dbReference type="SMART" id="SM00387">
    <property type="entry name" value="HATPase_c"/>
    <property type="match status" value="1"/>
</dbReference>
<dbReference type="GO" id="GO:0000156">
    <property type="term" value="F:phosphorelay response regulator activity"/>
    <property type="evidence" value="ECO:0007669"/>
    <property type="project" value="TreeGrafter"/>
</dbReference>
<keyword evidence="6 10" id="KW-0812">Transmembrane</keyword>
<evidence type="ECO:0000256" key="8">
    <source>
        <dbReference type="ARBA" id="ARBA00022989"/>
    </source>
</evidence>
<keyword evidence="8 10" id="KW-1133">Transmembrane helix</keyword>
<dbReference type="OrthoDB" id="9795133at2"/>
<dbReference type="PROSITE" id="PS50109">
    <property type="entry name" value="HIS_KIN"/>
    <property type="match status" value="1"/>
</dbReference>
<keyword evidence="5 13" id="KW-0808">Transferase</keyword>
<feature type="transmembrane region" description="Helical" evidence="10">
    <location>
        <begin position="33"/>
        <end position="52"/>
    </location>
</feature>
<dbReference type="Pfam" id="PF03924">
    <property type="entry name" value="CHASE"/>
    <property type="match status" value="1"/>
</dbReference>
<dbReference type="InterPro" id="IPR006189">
    <property type="entry name" value="CHASE_dom"/>
</dbReference>
<dbReference type="InterPro" id="IPR003661">
    <property type="entry name" value="HisK_dim/P_dom"/>
</dbReference>
<reference evidence="13 14" key="1">
    <citation type="submission" date="2017-03" db="EMBL/GenBank/DDBJ databases">
        <authorList>
            <person name="Afonso C.L."/>
            <person name="Miller P.J."/>
            <person name="Scott M.A."/>
            <person name="Spackman E."/>
            <person name="Goraichik I."/>
            <person name="Dimitrov K.M."/>
            <person name="Suarez D.L."/>
            <person name="Swayne D.E."/>
        </authorList>
    </citation>
    <scope>NUCLEOTIDE SEQUENCE [LARGE SCALE GENOMIC DNA]</scope>
    <source>
        <strain evidence="13 14">CECT 7971</strain>
    </source>
</reference>
<dbReference type="SUPFAM" id="SSF47384">
    <property type="entry name" value="Homodimeric domain of signal transducing histidine kinase"/>
    <property type="match status" value="1"/>
</dbReference>
<evidence type="ECO:0000259" key="11">
    <source>
        <dbReference type="PROSITE" id="PS50109"/>
    </source>
</evidence>
<dbReference type="Pfam" id="PF00512">
    <property type="entry name" value="HisKA"/>
    <property type="match status" value="1"/>
</dbReference>
<feature type="domain" description="CHASE" evidence="12">
    <location>
        <begin position="97"/>
        <end position="245"/>
    </location>
</feature>
<dbReference type="EMBL" id="FWFW01000005">
    <property type="protein sequence ID" value="SLN43049.1"/>
    <property type="molecule type" value="Genomic_DNA"/>
</dbReference>
<evidence type="ECO:0000313" key="14">
    <source>
        <dbReference type="Proteomes" id="UP000193307"/>
    </source>
</evidence>
<evidence type="ECO:0000313" key="13">
    <source>
        <dbReference type="EMBL" id="SLN43049.1"/>
    </source>
</evidence>
<feature type="transmembrane region" description="Helical" evidence="10">
    <location>
        <begin position="326"/>
        <end position="346"/>
    </location>
</feature>
<sequence>MSTSEGVPVENEDVHARMETERDALLRSGQLHWIHWAVVVFSLVVTLIAWNFSSTQVARNGNAQFDHAAEQILKLVEERMEKYEDALWGGVSAIQSHNGNMSREQWHVYAKTLHLEEKYPGINGIGIIHHVQPDQLHVYLQEQRKTRPNFRVFPKHDKKDHFPITYIEPESMNGPALGLDVAHELKRYTAAIKAGAMGGAQITGPINLIQDTQSTPGFLFYAPFYATEPPDLPLAQMKGFVGMVYAPFVFHKLINGTLGQGSRQLHFSVRDGDEVLYSESTVDMPAPEMGNVFTKTSEIHLYGRTWTFDIWAGSDFQQNVSSSEPLFILFGGISIDAMLLILFVLLTRSNLRAIEFADMVTAELLARARELSTSNGDLEKFAYIASHDLKTPLRGMVDLTEYIEEDLQSYLESKSANPQVTYNLKRMRQQILRMDNLIKGILVYSGIGSAEHVNEQVDVNELVTRIRDELSLSNEQLIVANTLPLIHANATRFDQVLSNLIGNAAKYHDDLSNAKIIVSSRLCGAWVQFTIADDGPGIDPRFHDKIFEPFQTLQPKDVIESTGIGLSIVKRTVEFYGGKVSVDSELGHGTRINFTWPINGVATDLEDAA</sequence>
<dbReference type="GO" id="GO:0016020">
    <property type="term" value="C:membrane"/>
    <property type="evidence" value="ECO:0007669"/>
    <property type="project" value="UniProtKB-SubCell"/>
</dbReference>
<dbReference type="PANTHER" id="PTHR42878:SF15">
    <property type="entry name" value="BACTERIOPHYTOCHROME"/>
    <property type="match status" value="1"/>
</dbReference>
<accession>A0A1Y5SQJ4</accession>
<dbReference type="SMART" id="SM01079">
    <property type="entry name" value="CHASE"/>
    <property type="match status" value="1"/>
</dbReference>
<keyword evidence="14" id="KW-1185">Reference proteome</keyword>
<dbReference type="GO" id="GO:0007234">
    <property type="term" value="P:osmosensory signaling via phosphorelay pathway"/>
    <property type="evidence" value="ECO:0007669"/>
    <property type="project" value="TreeGrafter"/>
</dbReference>
<dbReference type="SMART" id="SM00388">
    <property type="entry name" value="HisKA"/>
    <property type="match status" value="1"/>
</dbReference>
<dbReference type="Proteomes" id="UP000193307">
    <property type="component" value="Unassembled WGS sequence"/>
</dbReference>
<evidence type="ECO:0000256" key="5">
    <source>
        <dbReference type="ARBA" id="ARBA00022679"/>
    </source>
</evidence>
<dbReference type="CDD" id="cd00082">
    <property type="entry name" value="HisKA"/>
    <property type="match status" value="1"/>
</dbReference>
<dbReference type="RefSeq" id="WP_085849200.1">
    <property type="nucleotide sequence ID" value="NZ_FNZV01000032.1"/>
</dbReference>
<dbReference type="PANTHER" id="PTHR42878">
    <property type="entry name" value="TWO-COMPONENT HISTIDINE KINASE"/>
    <property type="match status" value="1"/>
</dbReference>
<dbReference type="Pfam" id="PF02518">
    <property type="entry name" value="HATPase_c"/>
    <property type="match status" value="1"/>
</dbReference>
<evidence type="ECO:0000256" key="9">
    <source>
        <dbReference type="ARBA" id="ARBA00023136"/>
    </source>
</evidence>
<comment type="subcellular location">
    <subcellularLocation>
        <location evidence="2">Membrane</location>
    </subcellularLocation>
</comment>
<dbReference type="InterPro" id="IPR005467">
    <property type="entry name" value="His_kinase_dom"/>
</dbReference>
<evidence type="ECO:0000259" key="12">
    <source>
        <dbReference type="PROSITE" id="PS50839"/>
    </source>
</evidence>
<keyword evidence="7" id="KW-0418">Kinase</keyword>
<dbReference type="PROSITE" id="PS50839">
    <property type="entry name" value="CHASE"/>
    <property type="match status" value="1"/>
</dbReference>
<dbReference type="Gene3D" id="1.10.287.130">
    <property type="match status" value="1"/>
</dbReference>
<dbReference type="Gene3D" id="3.30.450.350">
    <property type="entry name" value="CHASE domain"/>
    <property type="match status" value="1"/>
</dbReference>
<evidence type="ECO:0000256" key="6">
    <source>
        <dbReference type="ARBA" id="ARBA00022692"/>
    </source>
</evidence>
<dbReference type="SUPFAM" id="SSF55874">
    <property type="entry name" value="ATPase domain of HSP90 chaperone/DNA topoisomerase II/histidine kinase"/>
    <property type="match status" value="1"/>
</dbReference>
<dbReference type="InterPro" id="IPR036097">
    <property type="entry name" value="HisK_dim/P_sf"/>
</dbReference>
<evidence type="ECO:0000256" key="7">
    <source>
        <dbReference type="ARBA" id="ARBA00022777"/>
    </source>
</evidence>
<keyword evidence="9 10" id="KW-0472">Membrane</keyword>
<dbReference type="InterPro" id="IPR036890">
    <property type="entry name" value="HATPase_C_sf"/>
</dbReference>
<keyword evidence="4" id="KW-0597">Phosphoprotein</keyword>
<proteinExistence type="predicted"/>